<sequence>MTHDIEIEAPLVEEILGNLWAGTSQLATVRCALAHLDPGHHPEASRGLAEYISHSLDDSVGSWTELEAEAAIRLAELGLPSPAISGVDAERILLTHRSRRPDLVDRIRILVGDDR</sequence>
<reference evidence="1 2" key="1">
    <citation type="submission" date="2021-03" db="EMBL/GenBank/DDBJ databases">
        <title>Whole genome shotgun sequence of Actinoplanes toevensis NBRC 105298.</title>
        <authorList>
            <person name="Komaki H."/>
            <person name="Tamura T."/>
        </authorList>
    </citation>
    <scope>NUCLEOTIDE SEQUENCE [LARGE SCALE GENOMIC DNA]</scope>
    <source>
        <strain evidence="1 2">NBRC 105298</strain>
    </source>
</reference>
<dbReference type="EMBL" id="BOQN01000011">
    <property type="protein sequence ID" value="GIM89249.1"/>
    <property type="molecule type" value="Genomic_DNA"/>
</dbReference>
<evidence type="ECO:0000313" key="2">
    <source>
        <dbReference type="Proteomes" id="UP000677082"/>
    </source>
</evidence>
<organism evidence="1 2">
    <name type="scientific">Paractinoplanes toevensis</name>
    <dbReference type="NCBI Taxonomy" id="571911"/>
    <lineage>
        <taxon>Bacteria</taxon>
        <taxon>Bacillati</taxon>
        <taxon>Actinomycetota</taxon>
        <taxon>Actinomycetes</taxon>
        <taxon>Micromonosporales</taxon>
        <taxon>Micromonosporaceae</taxon>
        <taxon>Paractinoplanes</taxon>
    </lineage>
</organism>
<evidence type="ECO:0000313" key="1">
    <source>
        <dbReference type="EMBL" id="GIM89249.1"/>
    </source>
</evidence>
<keyword evidence="2" id="KW-1185">Reference proteome</keyword>
<gene>
    <name evidence="1" type="ORF">Ato02nite_010420</name>
</gene>
<proteinExistence type="predicted"/>
<comment type="caution">
    <text evidence="1">The sequence shown here is derived from an EMBL/GenBank/DDBJ whole genome shotgun (WGS) entry which is preliminary data.</text>
</comment>
<dbReference type="RefSeq" id="WP_213005204.1">
    <property type="nucleotide sequence ID" value="NZ_BOQN01000011.1"/>
</dbReference>
<accession>A0A919T7P1</accession>
<protein>
    <submittedName>
        <fullName evidence="1">Uncharacterized protein</fullName>
    </submittedName>
</protein>
<dbReference type="Proteomes" id="UP000677082">
    <property type="component" value="Unassembled WGS sequence"/>
</dbReference>
<dbReference type="AlphaFoldDB" id="A0A919T7P1"/>
<name>A0A919T7P1_9ACTN</name>